<dbReference type="Proteomes" id="UP000548423">
    <property type="component" value="Unassembled WGS sequence"/>
</dbReference>
<feature type="domain" description="D-serine dehydratase-like" evidence="3">
    <location>
        <begin position="256"/>
        <end position="351"/>
    </location>
</feature>
<gene>
    <name evidence="4" type="ORF">F4694_003705</name>
</gene>
<sequence>MTNIKTLDTPTLLLDHQKLLKNISDIADFANEQGVSYRPHIKTHKSVRIAQLQVEAGAVGITTAKISEAEVMAAGGIKDILIAYPISNPDKINRLIQLLKKGVRLKVAVDNPESLGYLQRGLEHTPFTLEVWIKVNSGLNRCGVEPGKEALLLAKAIMTHSKLKLGGIFTHAGHSYAAKTYEEIESIGLQEGLAVVESANACEQAGIPISVRSVGSTPTFKIAGKVPGVTEIRPGNAVFFDAIQVGLGVTNFENCAVTILASVVGVYKDRIIFDTGSKSLCLDKGAHGNQTVSGFGEIIGHPEVLIERLSEEHGIGVFVQETHLKLNDKVQIIPNHACTVVNQFEEYVFHENGQVIDVWKVDARGMVK</sequence>
<evidence type="ECO:0000259" key="3">
    <source>
        <dbReference type="SMART" id="SM01119"/>
    </source>
</evidence>
<dbReference type="InterPro" id="IPR026956">
    <property type="entry name" value="D-ser_dehydrat-like_dom"/>
</dbReference>
<dbReference type="PANTHER" id="PTHR28004:SF2">
    <property type="entry name" value="D-SERINE DEHYDRATASE"/>
    <property type="match status" value="1"/>
</dbReference>
<dbReference type="SUPFAM" id="SSF51419">
    <property type="entry name" value="PLP-binding barrel"/>
    <property type="match status" value="1"/>
</dbReference>
<dbReference type="InterPro" id="IPR029066">
    <property type="entry name" value="PLP-binding_barrel"/>
</dbReference>
<comment type="similarity">
    <text evidence="1">Belongs to the DSD1 family.</text>
</comment>
<protein>
    <submittedName>
        <fullName evidence="4">D-serine deaminase-like pyridoxal phosphate-dependent protein</fullName>
    </submittedName>
</protein>
<dbReference type="Gene3D" id="3.20.20.10">
    <property type="entry name" value="Alanine racemase"/>
    <property type="match status" value="1"/>
</dbReference>
<accession>A0A852TFU2</accession>
<dbReference type="GO" id="GO:0008721">
    <property type="term" value="F:D-serine ammonia-lyase activity"/>
    <property type="evidence" value="ECO:0007669"/>
    <property type="project" value="TreeGrafter"/>
</dbReference>
<dbReference type="Pfam" id="PF14031">
    <property type="entry name" value="D-ser_dehydrat"/>
    <property type="match status" value="1"/>
</dbReference>
<keyword evidence="2" id="KW-0456">Lyase</keyword>
<reference evidence="5" key="1">
    <citation type="submission" date="2020-07" db="EMBL/GenBank/DDBJ databases">
        <authorList>
            <person name="Partida-Martinez L."/>
            <person name="Huntemann M."/>
            <person name="Clum A."/>
            <person name="Wang J."/>
            <person name="Palaniappan K."/>
            <person name="Ritter S."/>
            <person name="Chen I.-M."/>
            <person name="Stamatis D."/>
            <person name="Reddy T."/>
            <person name="O'Malley R."/>
            <person name="Daum C."/>
            <person name="Shapiro N."/>
            <person name="Ivanova N."/>
            <person name="Kyrpides N."/>
            <person name="Woyke T."/>
        </authorList>
    </citation>
    <scope>NUCLEOTIDE SEQUENCE [LARGE SCALE GENOMIC DNA]</scope>
    <source>
        <strain evidence="5">AT2.8</strain>
    </source>
</reference>
<comment type="caution">
    <text evidence="4">The sequence shown here is derived from an EMBL/GenBank/DDBJ whole genome shotgun (WGS) entry which is preliminary data.</text>
</comment>
<dbReference type="CDD" id="cd06820">
    <property type="entry name" value="PLPDE_III_LS_D-TA_like"/>
    <property type="match status" value="1"/>
</dbReference>
<name>A0A852TFU2_9BACI</name>
<dbReference type="SMART" id="SM01119">
    <property type="entry name" value="D-ser_dehydrat"/>
    <property type="match status" value="1"/>
</dbReference>
<evidence type="ECO:0000313" key="4">
    <source>
        <dbReference type="EMBL" id="NYE06925.1"/>
    </source>
</evidence>
<dbReference type="Gene3D" id="2.40.37.20">
    <property type="entry name" value="D-serine dehydratase-like domain"/>
    <property type="match status" value="1"/>
</dbReference>
<proteinExistence type="inferred from homology"/>
<dbReference type="InterPro" id="IPR042208">
    <property type="entry name" value="D-ser_dehydrat-like_sf"/>
</dbReference>
<evidence type="ECO:0000256" key="2">
    <source>
        <dbReference type="ARBA" id="ARBA00023239"/>
    </source>
</evidence>
<evidence type="ECO:0000313" key="5">
    <source>
        <dbReference type="Proteomes" id="UP000548423"/>
    </source>
</evidence>
<evidence type="ECO:0000256" key="1">
    <source>
        <dbReference type="ARBA" id="ARBA00005323"/>
    </source>
</evidence>
<organism evidence="4 5">
    <name type="scientific">Neobacillus niacini</name>
    <dbReference type="NCBI Taxonomy" id="86668"/>
    <lineage>
        <taxon>Bacteria</taxon>
        <taxon>Bacillati</taxon>
        <taxon>Bacillota</taxon>
        <taxon>Bacilli</taxon>
        <taxon>Bacillales</taxon>
        <taxon>Bacillaceae</taxon>
        <taxon>Neobacillus</taxon>
    </lineage>
</organism>
<dbReference type="GO" id="GO:0036088">
    <property type="term" value="P:D-serine catabolic process"/>
    <property type="evidence" value="ECO:0007669"/>
    <property type="project" value="TreeGrafter"/>
</dbReference>
<dbReference type="EMBL" id="JACCBX010000007">
    <property type="protein sequence ID" value="NYE06925.1"/>
    <property type="molecule type" value="Genomic_DNA"/>
</dbReference>
<dbReference type="PANTHER" id="PTHR28004">
    <property type="entry name" value="ZGC:162816-RELATED"/>
    <property type="match status" value="1"/>
</dbReference>
<dbReference type="InterPro" id="IPR001608">
    <property type="entry name" value="Ala_racemase_N"/>
</dbReference>
<dbReference type="InterPro" id="IPR051466">
    <property type="entry name" value="D-amino_acid_metab_enzyme"/>
</dbReference>
<reference evidence="5" key="2">
    <citation type="submission" date="2020-08" db="EMBL/GenBank/DDBJ databases">
        <title>The Agave Microbiome: Exploring the role of microbial communities in plant adaptations to desert environments.</title>
        <authorList>
            <person name="Partida-Martinez L.P."/>
        </authorList>
    </citation>
    <scope>NUCLEOTIDE SEQUENCE [LARGE SCALE GENOMIC DNA]</scope>
    <source>
        <strain evidence="5">AT2.8</strain>
    </source>
</reference>
<dbReference type="Pfam" id="PF01168">
    <property type="entry name" value="Ala_racemase_N"/>
    <property type="match status" value="1"/>
</dbReference>
<dbReference type="AlphaFoldDB" id="A0A852TFU2"/>